<dbReference type="AlphaFoldDB" id="A0A3B6VNR2"/>
<gene>
    <name evidence="2" type="ORF">BPP43_11040</name>
</gene>
<proteinExistence type="predicted"/>
<feature type="signal peptide" evidence="1">
    <location>
        <begin position="1"/>
        <end position="22"/>
    </location>
</feature>
<name>A0A3B6VNR2_BRAPL</name>
<accession>A0A3B6VNR2</accession>
<feature type="chain" id="PRO_5017257753" description="Lipoprotein" evidence="1">
    <location>
        <begin position="23"/>
        <end position="154"/>
    </location>
</feature>
<dbReference type="PROSITE" id="PS51257">
    <property type="entry name" value="PROKAR_LIPOPROTEIN"/>
    <property type="match status" value="1"/>
</dbReference>
<dbReference type="RefSeq" id="WP_015274898.1">
    <property type="nucleotide sequence ID" value="NC_019908.1"/>
</dbReference>
<evidence type="ECO:0008006" key="4">
    <source>
        <dbReference type="Google" id="ProtNLM"/>
    </source>
</evidence>
<organism evidence="2 3">
    <name type="scientific">Brachyspira pilosicoli P43/6/78</name>
    <dbReference type="NCBI Taxonomy" id="1042417"/>
    <lineage>
        <taxon>Bacteria</taxon>
        <taxon>Pseudomonadati</taxon>
        <taxon>Spirochaetota</taxon>
        <taxon>Spirochaetia</taxon>
        <taxon>Brachyspirales</taxon>
        <taxon>Brachyspiraceae</taxon>
        <taxon>Brachyspira</taxon>
    </lineage>
</organism>
<reference evidence="2 3" key="1">
    <citation type="journal article" date="2013" name="Genome Announc.">
        <title>Complete Genome Sequence of the Porcine Strain Brachyspira pilosicoli P43/6/78(T.).</title>
        <authorList>
            <person name="Lin C."/>
            <person name="den Bakker H.C."/>
            <person name="Suzuki H."/>
            <person name="Lefebure T."/>
            <person name="Ponnala L."/>
            <person name="Sun Q."/>
            <person name="Stanhope M.J."/>
            <person name="Wiedmann M."/>
            <person name="Duhamel G.E."/>
        </authorList>
    </citation>
    <scope>NUCLEOTIDE SEQUENCE [LARGE SCALE GENOMIC DNA]</scope>
    <source>
        <strain evidence="2 3">P43/6/78</strain>
    </source>
</reference>
<sequence length="154" mass="16513">MNKKILSIIFSLFLVGVFSVSCSNSDKTGSTIDDSKGIEQFNGNTYVSKDSFDGTSVGLDKDAYLWISIKDGKAATLPSNDNTTEPSYLGYFSVTGAGTDYSFSLSDSSGTPNSVVGTLKFSSDGSSVTINYSKNTDDKNEIMLNKDIVCNKKQ</sequence>
<dbReference type="Proteomes" id="UP000010793">
    <property type="component" value="Chromosome"/>
</dbReference>
<keyword evidence="3" id="KW-1185">Reference proteome</keyword>
<evidence type="ECO:0000256" key="1">
    <source>
        <dbReference type="SAM" id="SignalP"/>
    </source>
</evidence>
<dbReference type="KEGG" id="bpip:BPP43_11040"/>
<dbReference type="EMBL" id="CP002873">
    <property type="protein sequence ID" value="AGA67368.1"/>
    <property type="molecule type" value="Genomic_DNA"/>
</dbReference>
<evidence type="ECO:0000313" key="2">
    <source>
        <dbReference type="EMBL" id="AGA67368.1"/>
    </source>
</evidence>
<evidence type="ECO:0000313" key="3">
    <source>
        <dbReference type="Proteomes" id="UP000010793"/>
    </source>
</evidence>
<keyword evidence="1" id="KW-0732">Signal</keyword>
<protein>
    <recommendedName>
        <fullName evidence="4">Lipoprotein</fullName>
    </recommendedName>
</protein>